<dbReference type="PANTHER" id="PTHR24056:SF552">
    <property type="entry name" value="CELL DIVISION CONTROL PROTEIN 2 HOMOLOG 4"/>
    <property type="match status" value="1"/>
</dbReference>
<dbReference type="GO" id="GO:0005737">
    <property type="term" value="C:cytoplasm"/>
    <property type="evidence" value="ECO:0007669"/>
    <property type="project" value="TreeGrafter"/>
</dbReference>
<keyword evidence="5 10" id="KW-0547">Nucleotide-binding</keyword>
<dbReference type="InterPro" id="IPR011009">
    <property type="entry name" value="Kinase-like_dom_sf"/>
</dbReference>
<dbReference type="PANTHER" id="PTHR24056">
    <property type="entry name" value="CELL DIVISION PROTEIN KINASE"/>
    <property type="match status" value="1"/>
</dbReference>
<dbReference type="SMART" id="SM00220">
    <property type="entry name" value="S_TKc"/>
    <property type="match status" value="1"/>
</dbReference>
<dbReference type="InterPro" id="IPR000719">
    <property type="entry name" value="Prot_kinase_dom"/>
</dbReference>
<comment type="catalytic activity">
    <reaction evidence="8">
        <text>L-threonyl-[protein] + ATP = O-phospho-L-threonyl-[protein] + ADP + H(+)</text>
        <dbReference type="Rhea" id="RHEA:46608"/>
        <dbReference type="Rhea" id="RHEA-COMP:11060"/>
        <dbReference type="Rhea" id="RHEA-COMP:11605"/>
        <dbReference type="ChEBI" id="CHEBI:15378"/>
        <dbReference type="ChEBI" id="CHEBI:30013"/>
        <dbReference type="ChEBI" id="CHEBI:30616"/>
        <dbReference type="ChEBI" id="CHEBI:61977"/>
        <dbReference type="ChEBI" id="CHEBI:456216"/>
        <dbReference type="EC" id="2.7.11.22"/>
    </reaction>
</comment>
<dbReference type="EC" id="2.7.11.22" evidence="2"/>
<accession>A0A7G2CKP1</accession>
<dbReference type="EMBL" id="LR877158">
    <property type="protein sequence ID" value="CAD2219484.1"/>
    <property type="molecule type" value="Genomic_DNA"/>
</dbReference>
<dbReference type="SUPFAM" id="SSF56112">
    <property type="entry name" value="Protein kinase-like (PK-like)"/>
    <property type="match status" value="1"/>
</dbReference>
<evidence type="ECO:0000256" key="5">
    <source>
        <dbReference type="ARBA" id="ARBA00022741"/>
    </source>
</evidence>
<dbReference type="GO" id="GO:0005524">
    <property type="term" value="F:ATP binding"/>
    <property type="evidence" value="ECO:0007669"/>
    <property type="project" value="UniProtKB-UniRule"/>
</dbReference>
<evidence type="ECO:0000256" key="4">
    <source>
        <dbReference type="ARBA" id="ARBA00022679"/>
    </source>
</evidence>
<evidence type="ECO:0000256" key="3">
    <source>
        <dbReference type="ARBA" id="ARBA00022527"/>
    </source>
</evidence>
<dbReference type="Proteomes" id="UP000515908">
    <property type="component" value="Chromosome 14"/>
</dbReference>
<evidence type="ECO:0000313" key="14">
    <source>
        <dbReference type="EMBL" id="CAD2219484.1"/>
    </source>
</evidence>
<evidence type="ECO:0000256" key="9">
    <source>
        <dbReference type="ARBA" id="ARBA00048367"/>
    </source>
</evidence>
<proteinExistence type="inferred from homology"/>
<feature type="domain" description="Protein kinase" evidence="13">
    <location>
        <begin position="7"/>
        <end position="405"/>
    </location>
</feature>
<keyword evidence="15" id="KW-1185">Reference proteome</keyword>
<evidence type="ECO:0000256" key="10">
    <source>
        <dbReference type="PROSITE-ProRule" id="PRU10141"/>
    </source>
</evidence>
<dbReference type="GO" id="GO:0005634">
    <property type="term" value="C:nucleus"/>
    <property type="evidence" value="ECO:0007669"/>
    <property type="project" value="TreeGrafter"/>
</dbReference>
<dbReference type="PROSITE" id="PS50011">
    <property type="entry name" value="PROTEIN_KINASE_DOM"/>
    <property type="match status" value="1"/>
</dbReference>
<dbReference type="FunFam" id="3.30.200.20:FF:000124">
    <property type="entry name" value="Cyclin-dependent kinase 4"/>
    <property type="match status" value="1"/>
</dbReference>
<name>A0A7G2CKP1_9TRYP</name>
<keyword evidence="6 14" id="KW-0418">Kinase</keyword>
<dbReference type="AlphaFoldDB" id="A0A7G2CKP1"/>
<dbReference type="InterPro" id="IPR050108">
    <property type="entry name" value="CDK"/>
</dbReference>
<dbReference type="InterPro" id="IPR008271">
    <property type="entry name" value="Ser/Thr_kinase_AS"/>
</dbReference>
<keyword evidence="3 11" id="KW-0723">Serine/threonine-protein kinase</keyword>
<dbReference type="Gene3D" id="1.10.510.10">
    <property type="entry name" value="Transferase(Phosphotransferase) domain 1"/>
    <property type="match status" value="1"/>
</dbReference>
<evidence type="ECO:0000256" key="8">
    <source>
        <dbReference type="ARBA" id="ARBA00047811"/>
    </source>
</evidence>
<protein>
    <recommendedName>
        <fullName evidence="2">cyclin-dependent kinase</fullName>
        <ecNumber evidence="2">2.7.11.22</ecNumber>
    </recommendedName>
</protein>
<dbReference type="Pfam" id="PF00069">
    <property type="entry name" value="Pkinase"/>
    <property type="match status" value="2"/>
</dbReference>
<organism evidence="14 15">
    <name type="scientific">Angomonas deanei</name>
    <dbReference type="NCBI Taxonomy" id="59799"/>
    <lineage>
        <taxon>Eukaryota</taxon>
        <taxon>Discoba</taxon>
        <taxon>Euglenozoa</taxon>
        <taxon>Kinetoplastea</taxon>
        <taxon>Metakinetoplastina</taxon>
        <taxon>Trypanosomatida</taxon>
        <taxon>Trypanosomatidae</taxon>
        <taxon>Strigomonadinae</taxon>
        <taxon>Angomonas</taxon>
    </lineage>
</organism>
<reference evidence="14 15" key="1">
    <citation type="submission" date="2020-08" db="EMBL/GenBank/DDBJ databases">
        <authorList>
            <person name="Newling K."/>
            <person name="Davey J."/>
            <person name="Forrester S."/>
        </authorList>
    </citation>
    <scope>NUCLEOTIDE SEQUENCE [LARGE SCALE GENOMIC DNA]</scope>
    <source>
        <strain evidence="15">Crithidia deanei Carvalho (ATCC PRA-265)</strain>
    </source>
</reference>
<keyword evidence="4" id="KW-0808">Transferase</keyword>
<evidence type="ECO:0000256" key="11">
    <source>
        <dbReference type="RuleBase" id="RU000304"/>
    </source>
</evidence>
<comment type="catalytic activity">
    <reaction evidence="9">
        <text>L-seryl-[protein] + ATP = O-phospho-L-seryl-[protein] + ADP + H(+)</text>
        <dbReference type="Rhea" id="RHEA:17989"/>
        <dbReference type="Rhea" id="RHEA-COMP:9863"/>
        <dbReference type="Rhea" id="RHEA-COMP:11604"/>
        <dbReference type="ChEBI" id="CHEBI:15378"/>
        <dbReference type="ChEBI" id="CHEBI:29999"/>
        <dbReference type="ChEBI" id="CHEBI:30616"/>
        <dbReference type="ChEBI" id="CHEBI:83421"/>
        <dbReference type="ChEBI" id="CHEBI:456216"/>
        <dbReference type="EC" id="2.7.11.22"/>
    </reaction>
</comment>
<dbReference type="GO" id="GO:0004693">
    <property type="term" value="F:cyclin-dependent protein serine/threonine kinase activity"/>
    <property type="evidence" value="ECO:0007669"/>
    <property type="project" value="UniProtKB-EC"/>
</dbReference>
<evidence type="ECO:0000256" key="2">
    <source>
        <dbReference type="ARBA" id="ARBA00012425"/>
    </source>
</evidence>
<feature type="region of interest" description="Disordered" evidence="12">
    <location>
        <begin position="149"/>
        <end position="173"/>
    </location>
</feature>
<evidence type="ECO:0000313" key="15">
    <source>
        <dbReference type="Proteomes" id="UP000515908"/>
    </source>
</evidence>
<dbReference type="OrthoDB" id="276735at2759"/>
<evidence type="ECO:0000259" key="13">
    <source>
        <dbReference type="PROSITE" id="PS50011"/>
    </source>
</evidence>
<dbReference type="Gene3D" id="3.30.200.20">
    <property type="entry name" value="Phosphorylase Kinase, domain 1"/>
    <property type="match status" value="1"/>
</dbReference>
<dbReference type="VEuPathDB" id="TriTrypDB:ADEAN_000699100"/>
<dbReference type="InterPro" id="IPR017441">
    <property type="entry name" value="Protein_kinase_ATP_BS"/>
</dbReference>
<dbReference type="PROSITE" id="PS00108">
    <property type="entry name" value="PROTEIN_KINASE_ST"/>
    <property type="match status" value="1"/>
</dbReference>
<evidence type="ECO:0000256" key="6">
    <source>
        <dbReference type="ARBA" id="ARBA00022777"/>
    </source>
</evidence>
<evidence type="ECO:0000256" key="12">
    <source>
        <dbReference type="SAM" id="MobiDB-lite"/>
    </source>
</evidence>
<feature type="binding site" evidence="10">
    <location>
        <position position="36"/>
    </location>
    <ligand>
        <name>ATP</name>
        <dbReference type="ChEBI" id="CHEBI:30616"/>
    </ligand>
</feature>
<dbReference type="PROSITE" id="PS00107">
    <property type="entry name" value="PROTEIN_KINASE_ATP"/>
    <property type="match status" value="1"/>
</dbReference>
<keyword evidence="7 10" id="KW-0067">ATP-binding</keyword>
<gene>
    <name evidence="14" type="ORF">ADEAN_000699100</name>
</gene>
<evidence type="ECO:0000256" key="1">
    <source>
        <dbReference type="ARBA" id="ARBA00006485"/>
    </source>
</evidence>
<evidence type="ECO:0000256" key="7">
    <source>
        <dbReference type="ARBA" id="ARBA00022840"/>
    </source>
</evidence>
<comment type="similarity">
    <text evidence="1">Belongs to the protein kinase superfamily. CMGC Ser/Thr protein kinase family. CDC2/CDKX subfamily.</text>
</comment>
<sequence>MSTAGLFTNMSPLGRGTYGVVFKATERATGKVVAFKRMTPTHDDDGVPAAAIREVCLLKELRHDNIVELFDVLFGPKKITMIFELCDYDLKKYTDSKPHKCLEVDEIRPTLKQIFNGLKYLHGRSIVHRDIKPQNVFLNIRPVKYPLSDGTATHSKTNRYAGGEDSTNNNNNNEFVVSVDSSDNRRNNPLGANDGDGAPPMQLIIKLGDFGLARVENIPVKKYSHEAVTLWYRSPDIIMGSSLYGFPVDVWSVGVTFFEMVTGNTLFSGMTEEEQLIFMFRLLGSPTKESWPSLPSYPNHKDRLVSTRRLVQDARNGTADTQGILFRRYNSALARPGVQLPPPMVNTYQLPEELWYPQPLFDLYMDSTKFRARCGDEGVDLLRQCLRYEPSQRITAADALNHPFLRKTTLPTSGYLDVLMTTLQQTLNPDAQQQQS</sequence>